<keyword evidence="4" id="KW-0067">ATP-binding</keyword>
<evidence type="ECO:0000313" key="7">
    <source>
        <dbReference type="EMBL" id="SHH68853.1"/>
    </source>
</evidence>
<dbReference type="InterPro" id="IPR014001">
    <property type="entry name" value="Helicase_ATP-bd"/>
</dbReference>
<accession>A0A1M5V1M6</accession>
<dbReference type="PROSITE" id="PS51192">
    <property type="entry name" value="HELICASE_ATP_BIND_1"/>
    <property type="match status" value="1"/>
</dbReference>
<dbReference type="SUPFAM" id="SSF52540">
    <property type="entry name" value="P-loop containing nucleoside triphosphate hydrolases"/>
    <property type="match status" value="1"/>
</dbReference>
<keyword evidence="1" id="KW-0547">Nucleotide-binding</keyword>
<feature type="domain" description="Helicase ATP-binding" evidence="5">
    <location>
        <begin position="112"/>
        <end position="256"/>
    </location>
</feature>
<dbReference type="CDD" id="cd18785">
    <property type="entry name" value="SF2_C"/>
    <property type="match status" value="1"/>
</dbReference>
<sequence length="449" mass="50609">MVTLTVSSDCLLEGLDPTVEQAIKEKLTIDNPQYIAAKRYGRWIGKRLKPTLHYYEQVAAGLRFPRGFSNQAVRLCRQQLGEDPVIVDNRRLLAEHAFSFHASLRPYQDYAVRTVCSRSFGVLEAGTGSGKTVMALAVVCRRRQPTLVIVHTKELLYQWRERAREFLGIEAGLVGDGRFDLKELTIAIVNTARKRTAEMVPHFGQLIVDECHRVPAALFTDVVSCFDSHFLLGLSATAFRSDEGMTRLIYYFMGDRIHTVDQMHLKVTGAVLRPKIIRRLTDFSYRYRGDYQALISALAKHEGRNRQIVDDIVRAVQQDPTGTALVVSDRLSHCQVFHHLLQLHGVEVVLLTGQTPPEQRVDIVSRVRDGRVQVLVATLQLISEGFDCSGLSSLFLTTPITFEGRLLQVIGRILRPAENKSPCVYDYVDEEVAALRRSAAARQKILARL</sequence>
<dbReference type="PANTHER" id="PTHR11274:SF0">
    <property type="entry name" value="GENERAL TRANSCRIPTION AND DNA REPAIR FACTOR IIH HELICASE SUBUNIT XPB"/>
    <property type="match status" value="1"/>
</dbReference>
<dbReference type="OrthoDB" id="9804086at2"/>
<dbReference type="InterPro" id="IPR001650">
    <property type="entry name" value="Helicase_C-like"/>
</dbReference>
<dbReference type="RefSeq" id="WP_073374748.1">
    <property type="nucleotide sequence ID" value="NZ_FQXS01000006.1"/>
</dbReference>
<dbReference type="AlphaFoldDB" id="A0A1M5V1M6"/>
<reference evidence="7 8" key="1">
    <citation type="submission" date="2016-11" db="EMBL/GenBank/DDBJ databases">
        <authorList>
            <person name="Jaros S."/>
            <person name="Januszkiewicz K."/>
            <person name="Wedrychowicz H."/>
        </authorList>
    </citation>
    <scope>NUCLEOTIDE SEQUENCE [LARGE SCALE GENOMIC DNA]</scope>
    <source>
        <strain evidence="7 8">DSM 9705</strain>
    </source>
</reference>
<dbReference type="GO" id="GO:0004386">
    <property type="term" value="F:helicase activity"/>
    <property type="evidence" value="ECO:0007669"/>
    <property type="project" value="UniProtKB-KW"/>
</dbReference>
<organism evidence="7 8">
    <name type="scientific">Desulfofustis glycolicus DSM 9705</name>
    <dbReference type="NCBI Taxonomy" id="1121409"/>
    <lineage>
        <taxon>Bacteria</taxon>
        <taxon>Pseudomonadati</taxon>
        <taxon>Thermodesulfobacteriota</taxon>
        <taxon>Desulfobulbia</taxon>
        <taxon>Desulfobulbales</taxon>
        <taxon>Desulfocapsaceae</taxon>
        <taxon>Desulfofustis</taxon>
    </lineage>
</organism>
<name>A0A1M5V1M6_9BACT</name>
<dbReference type="EMBL" id="FQXS01000006">
    <property type="protein sequence ID" value="SHH68853.1"/>
    <property type="molecule type" value="Genomic_DNA"/>
</dbReference>
<dbReference type="GO" id="GO:0016787">
    <property type="term" value="F:hydrolase activity"/>
    <property type="evidence" value="ECO:0007669"/>
    <property type="project" value="UniProtKB-KW"/>
</dbReference>
<dbReference type="Gene3D" id="3.40.50.300">
    <property type="entry name" value="P-loop containing nucleotide triphosphate hydrolases"/>
    <property type="match status" value="2"/>
</dbReference>
<evidence type="ECO:0000256" key="3">
    <source>
        <dbReference type="ARBA" id="ARBA00022806"/>
    </source>
</evidence>
<dbReference type="GO" id="GO:0003677">
    <property type="term" value="F:DNA binding"/>
    <property type="evidence" value="ECO:0007669"/>
    <property type="project" value="InterPro"/>
</dbReference>
<gene>
    <name evidence="7" type="ORF">SAMN02745124_01460</name>
</gene>
<dbReference type="Pfam" id="PF00271">
    <property type="entry name" value="Helicase_C"/>
    <property type="match status" value="1"/>
</dbReference>
<dbReference type="InterPro" id="IPR050615">
    <property type="entry name" value="ATP-dep_DNA_Helicase"/>
</dbReference>
<evidence type="ECO:0000313" key="8">
    <source>
        <dbReference type="Proteomes" id="UP000184139"/>
    </source>
</evidence>
<dbReference type="CDD" id="cd17926">
    <property type="entry name" value="DEXHc_RE"/>
    <property type="match status" value="1"/>
</dbReference>
<evidence type="ECO:0000256" key="4">
    <source>
        <dbReference type="ARBA" id="ARBA00022840"/>
    </source>
</evidence>
<keyword evidence="8" id="KW-1185">Reference proteome</keyword>
<evidence type="ECO:0000259" key="5">
    <source>
        <dbReference type="PROSITE" id="PS51192"/>
    </source>
</evidence>
<keyword evidence="3 7" id="KW-0347">Helicase</keyword>
<keyword evidence="2" id="KW-0378">Hydrolase</keyword>
<dbReference type="PANTHER" id="PTHR11274">
    <property type="entry name" value="RAD25/XP-B DNA REPAIR HELICASE"/>
    <property type="match status" value="1"/>
</dbReference>
<dbReference type="PROSITE" id="PS51194">
    <property type="entry name" value="HELICASE_CTER"/>
    <property type="match status" value="1"/>
</dbReference>
<dbReference type="InterPro" id="IPR006935">
    <property type="entry name" value="Helicase/UvrB_N"/>
</dbReference>
<dbReference type="GO" id="GO:0005524">
    <property type="term" value="F:ATP binding"/>
    <property type="evidence" value="ECO:0007669"/>
    <property type="project" value="UniProtKB-KW"/>
</dbReference>
<protein>
    <submittedName>
        <fullName evidence="7">Superfamily II DNA or RNA helicase</fullName>
    </submittedName>
</protein>
<evidence type="ECO:0000256" key="2">
    <source>
        <dbReference type="ARBA" id="ARBA00022801"/>
    </source>
</evidence>
<evidence type="ECO:0000259" key="6">
    <source>
        <dbReference type="PROSITE" id="PS51194"/>
    </source>
</evidence>
<dbReference type="Pfam" id="PF04851">
    <property type="entry name" value="ResIII"/>
    <property type="match status" value="1"/>
</dbReference>
<evidence type="ECO:0000256" key="1">
    <source>
        <dbReference type="ARBA" id="ARBA00022741"/>
    </source>
</evidence>
<proteinExistence type="predicted"/>
<dbReference type="STRING" id="1121409.SAMN02745124_01460"/>
<feature type="domain" description="Helicase C-terminal" evidence="6">
    <location>
        <begin position="308"/>
        <end position="449"/>
    </location>
</feature>
<dbReference type="SMART" id="SM00490">
    <property type="entry name" value="HELICc"/>
    <property type="match status" value="1"/>
</dbReference>
<dbReference type="SMART" id="SM00487">
    <property type="entry name" value="DEXDc"/>
    <property type="match status" value="1"/>
</dbReference>
<dbReference type="InterPro" id="IPR027417">
    <property type="entry name" value="P-loop_NTPase"/>
</dbReference>
<dbReference type="Proteomes" id="UP000184139">
    <property type="component" value="Unassembled WGS sequence"/>
</dbReference>